<dbReference type="PANTHER" id="PTHR21666">
    <property type="entry name" value="PEPTIDASE-RELATED"/>
    <property type="match status" value="1"/>
</dbReference>
<sequence length="260" mass="29111">MGSRADDIRKRIAKRKRERDRVVDKRTQVPARKLPETEELYGFDKLPSYDIEPGDGNHPLFKKEVFIFKILASACVVLIVAILFRSEVERVAPVKQFVKTTMETEFQFAAVSNWYEDQFGKPLALLPINERENIADTNTGNTHYALPASGRILEDFGDNGQRITIETGKGAMVQAMNEGLVRFVGTKEGFGKTVIIQHADKSESWYGNLADFDVNVYEYISQGAAVGKASPAASEEKGSFYFAIKKGDDFIDPIGVIKFE</sequence>
<dbReference type="InterPro" id="IPR050570">
    <property type="entry name" value="Cell_wall_metabolism_enzyme"/>
</dbReference>
<accession>A0A1H7XGG2</accession>
<dbReference type="InterPro" id="IPR016047">
    <property type="entry name" value="M23ase_b-sheet_dom"/>
</dbReference>
<keyword evidence="1" id="KW-1133">Transmembrane helix</keyword>
<name>A0A1H7XGG2_9BACI</name>
<feature type="transmembrane region" description="Helical" evidence="1">
    <location>
        <begin position="66"/>
        <end position="84"/>
    </location>
</feature>
<dbReference type="InterPro" id="IPR011055">
    <property type="entry name" value="Dup_hybrid_motif"/>
</dbReference>
<dbReference type="Gene3D" id="2.70.70.10">
    <property type="entry name" value="Glucose Permease (Domain IIA)"/>
    <property type="match status" value="1"/>
</dbReference>
<reference evidence="4" key="1">
    <citation type="submission" date="2016-10" db="EMBL/GenBank/DDBJ databases">
        <authorList>
            <person name="Varghese N."/>
            <person name="Submissions S."/>
        </authorList>
    </citation>
    <scope>NUCLEOTIDE SEQUENCE [LARGE SCALE GENOMIC DNA]</scope>
    <source>
        <strain evidence="4">B48,IBRC-M 10115,DSM 25386,CECT 8001</strain>
    </source>
</reference>
<evidence type="ECO:0000313" key="3">
    <source>
        <dbReference type="EMBL" id="SEM32811.1"/>
    </source>
</evidence>
<evidence type="ECO:0000256" key="1">
    <source>
        <dbReference type="SAM" id="Phobius"/>
    </source>
</evidence>
<dbReference type="STRING" id="930146.SAMN05192533_102196"/>
<dbReference type="EMBL" id="FOBW01000002">
    <property type="protein sequence ID" value="SEM32811.1"/>
    <property type="molecule type" value="Genomic_DNA"/>
</dbReference>
<dbReference type="RefSeq" id="WP_090741248.1">
    <property type="nucleotide sequence ID" value="NZ_FOBW01000002.1"/>
</dbReference>
<protein>
    <submittedName>
        <fullName evidence="3">Stage IV sporulation protein FA</fullName>
    </submittedName>
</protein>
<dbReference type="CDD" id="cd12797">
    <property type="entry name" value="M23_peptidase"/>
    <property type="match status" value="1"/>
</dbReference>
<dbReference type="AlphaFoldDB" id="A0A1H7XGG2"/>
<dbReference type="GO" id="GO:0004222">
    <property type="term" value="F:metalloendopeptidase activity"/>
    <property type="evidence" value="ECO:0007669"/>
    <property type="project" value="TreeGrafter"/>
</dbReference>
<proteinExistence type="predicted"/>
<dbReference type="SUPFAM" id="SSF51261">
    <property type="entry name" value="Duplicated hybrid motif"/>
    <property type="match status" value="1"/>
</dbReference>
<dbReference type="PANTHER" id="PTHR21666:SF274">
    <property type="entry name" value="STAGE IV SPORULATION PROTEIN FA"/>
    <property type="match status" value="1"/>
</dbReference>
<dbReference type="Proteomes" id="UP000198553">
    <property type="component" value="Unassembled WGS sequence"/>
</dbReference>
<dbReference type="OrthoDB" id="2986589at2"/>
<gene>
    <name evidence="3" type="ORF">SAMN05192533_102196</name>
</gene>
<keyword evidence="4" id="KW-1185">Reference proteome</keyword>
<organism evidence="3 4">
    <name type="scientific">Mesobacillus persicus</name>
    <dbReference type="NCBI Taxonomy" id="930146"/>
    <lineage>
        <taxon>Bacteria</taxon>
        <taxon>Bacillati</taxon>
        <taxon>Bacillota</taxon>
        <taxon>Bacilli</taxon>
        <taxon>Bacillales</taxon>
        <taxon>Bacillaceae</taxon>
        <taxon>Mesobacillus</taxon>
    </lineage>
</organism>
<dbReference type="Pfam" id="PF01551">
    <property type="entry name" value="Peptidase_M23"/>
    <property type="match status" value="1"/>
</dbReference>
<feature type="domain" description="M23ase beta-sheet core" evidence="2">
    <location>
        <begin position="163"/>
        <end position="253"/>
    </location>
</feature>
<keyword evidence="1" id="KW-0812">Transmembrane</keyword>
<evidence type="ECO:0000313" key="4">
    <source>
        <dbReference type="Proteomes" id="UP000198553"/>
    </source>
</evidence>
<evidence type="ECO:0000259" key="2">
    <source>
        <dbReference type="Pfam" id="PF01551"/>
    </source>
</evidence>
<keyword evidence="1" id="KW-0472">Membrane</keyword>